<feature type="region of interest" description="Disordered" evidence="1">
    <location>
        <begin position="151"/>
        <end position="171"/>
    </location>
</feature>
<dbReference type="Pfam" id="PF01575">
    <property type="entry name" value="MaoC_dehydratas"/>
    <property type="match status" value="1"/>
</dbReference>
<evidence type="ECO:0000256" key="1">
    <source>
        <dbReference type="SAM" id="MobiDB-lite"/>
    </source>
</evidence>
<dbReference type="Pfam" id="PF22622">
    <property type="entry name" value="MFE-2_hydrat-2_N"/>
    <property type="match status" value="1"/>
</dbReference>
<dbReference type="InterPro" id="IPR029069">
    <property type="entry name" value="HotDog_dom_sf"/>
</dbReference>
<gene>
    <name evidence="4" type="ORF">O0235_02435</name>
</gene>
<dbReference type="EMBL" id="CP115149">
    <property type="protein sequence ID" value="WBL36445.1"/>
    <property type="molecule type" value="Genomic_DNA"/>
</dbReference>
<dbReference type="Proteomes" id="UP001212803">
    <property type="component" value="Chromosome"/>
</dbReference>
<feature type="domain" description="Peroxisomal multifunctional enzyme type 2-like N-terminal" evidence="3">
    <location>
        <begin position="18"/>
        <end position="146"/>
    </location>
</feature>
<evidence type="ECO:0000313" key="5">
    <source>
        <dbReference type="Proteomes" id="UP001212803"/>
    </source>
</evidence>
<evidence type="ECO:0000259" key="2">
    <source>
        <dbReference type="Pfam" id="PF01575"/>
    </source>
</evidence>
<dbReference type="RefSeq" id="WP_270056969.1">
    <property type="nucleotide sequence ID" value="NZ_CP115149.1"/>
</dbReference>
<name>A0ABY7M8P2_9CHLR</name>
<dbReference type="CDD" id="cd03448">
    <property type="entry name" value="HDE_HSD"/>
    <property type="match status" value="1"/>
</dbReference>
<dbReference type="SUPFAM" id="SSF54637">
    <property type="entry name" value="Thioesterase/thiol ester dehydrase-isomerase"/>
    <property type="match status" value="2"/>
</dbReference>
<dbReference type="InterPro" id="IPR054357">
    <property type="entry name" value="MFE-2_N"/>
</dbReference>
<dbReference type="Gene3D" id="3.10.129.10">
    <property type="entry name" value="Hotdog Thioesterase"/>
    <property type="match status" value="2"/>
</dbReference>
<protein>
    <submittedName>
        <fullName evidence="4">MaoC/PaaZ C-terminal domain-containing protein</fullName>
    </submittedName>
</protein>
<sequence>MPIDPSKALGAPIRGGTFRWDRDRVILYHLGVGAGDPPTDPNELAYTYERNLKVLPSFGVIPAFGSLGGVGQVPGLQFNPALLLHGEQDLEIRKPIPVEGEVETSGKVAGIYDKGKAALVVLETETKLKGEAEPLFVNRFSLFLRGEGGFGGESGPPAGNEAPNRAPDGTVESKTLPQQALLYRLSGDKNPLHADPDFAKMGGFDRPILHGLCSFGVVCKAVVDHALGGDTAKVARYQARFAGVVFPGETIVTSYWREGNTILVAAQTKERGTPVITNAAITVRG</sequence>
<dbReference type="PANTHER" id="PTHR13078:SF56">
    <property type="entry name" value="PEROXISOMAL MULTIFUNCTIONAL ENZYME TYPE 2"/>
    <property type="match status" value="1"/>
</dbReference>
<evidence type="ECO:0000313" key="4">
    <source>
        <dbReference type="EMBL" id="WBL36445.1"/>
    </source>
</evidence>
<keyword evidence="5" id="KW-1185">Reference proteome</keyword>
<proteinExistence type="predicted"/>
<organism evidence="4 5">
    <name type="scientific">Tepidiforma flava</name>
    <dbReference type="NCBI Taxonomy" id="3004094"/>
    <lineage>
        <taxon>Bacteria</taxon>
        <taxon>Bacillati</taxon>
        <taxon>Chloroflexota</taxon>
        <taxon>Tepidiformia</taxon>
        <taxon>Tepidiformales</taxon>
        <taxon>Tepidiformaceae</taxon>
        <taxon>Tepidiforma</taxon>
    </lineage>
</organism>
<feature type="domain" description="MaoC-like" evidence="2">
    <location>
        <begin position="162"/>
        <end position="277"/>
    </location>
</feature>
<dbReference type="PANTHER" id="PTHR13078">
    <property type="entry name" value="PEROXISOMAL MULTIFUNCTIONAL ENZYME TYPE 2-RELATED"/>
    <property type="match status" value="1"/>
</dbReference>
<accession>A0ABY7M8P2</accession>
<dbReference type="InterPro" id="IPR002539">
    <property type="entry name" value="MaoC-like_dom"/>
</dbReference>
<evidence type="ECO:0000259" key="3">
    <source>
        <dbReference type="Pfam" id="PF22622"/>
    </source>
</evidence>
<reference evidence="4 5" key="1">
    <citation type="journal article" date="2023" name="ISME J.">
        <title>Thermophilic Dehalococcoidia with unusual traits shed light on an unexpected past.</title>
        <authorList>
            <person name="Palmer M."/>
            <person name="Covington J.K."/>
            <person name="Zhou E.M."/>
            <person name="Thomas S.C."/>
            <person name="Habib N."/>
            <person name="Seymour C.O."/>
            <person name="Lai D."/>
            <person name="Johnston J."/>
            <person name="Hashimi A."/>
            <person name="Jiao J.Y."/>
            <person name="Muok A.R."/>
            <person name="Liu L."/>
            <person name="Xian W.D."/>
            <person name="Zhi X.Y."/>
            <person name="Li M.M."/>
            <person name="Silva L.P."/>
            <person name="Bowen B.P."/>
            <person name="Louie K."/>
            <person name="Briegel A."/>
            <person name="Pett-Ridge J."/>
            <person name="Weber P.K."/>
            <person name="Tocheva E.I."/>
            <person name="Woyke T."/>
            <person name="Northen T.R."/>
            <person name="Mayali X."/>
            <person name="Li W.J."/>
            <person name="Hedlund B.P."/>
        </authorList>
    </citation>
    <scope>NUCLEOTIDE SEQUENCE [LARGE SCALE GENOMIC DNA]</scope>
    <source>
        <strain evidence="4 5">YIM 72310</strain>
    </source>
</reference>